<accession>A0A7K3WKF9</accession>
<name>A0A7K3WKF9_9ACTN</name>
<organism evidence="1 2">
    <name type="scientific">Goekera deserti</name>
    <dbReference type="NCBI Taxonomy" id="2497753"/>
    <lineage>
        <taxon>Bacteria</taxon>
        <taxon>Bacillati</taxon>
        <taxon>Actinomycetota</taxon>
        <taxon>Actinomycetes</taxon>
        <taxon>Geodermatophilales</taxon>
        <taxon>Geodermatophilaceae</taxon>
        <taxon>Goekera</taxon>
    </lineage>
</organism>
<keyword evidence="2" id="KW-1185">Reference proteome</keyword>
<reference evidence="1 2" key="1">
    <citation type="submission" date="2020-02" db="EMBL/GenBank/DDBJ databases">
        <title>The whole genome sequence of CPCC 205119.</title>
        <authorList>
            <person name="Jiang Z."/>
        </authorList>
    </citation>
    <scope>NUCLEOTIDE SEQUENCE [LARGE SCALE GENOMIC DNA]</scope>
    <source>
        <strain evidence="1 2">CPCC 205119</strain>
    </source>
</reference>
<comment type="caution">
    <text evidence="1">The sequence shown here is derived from an EMBL/GenBank/DDBJ whole genome shotgun (WGS) entry which is preliminary data.</text>
</comment>
<dbReference type="EMBL" id="JAAGWK010000034">
    <property type="protein sequence ID" value="NEL56349.1"/>
    <property type="molecule type" value="Genomic_DNA"/>
</dbReference>
<evidence type="ECO:0000313" key="2">
    <source>
        <dbReference type="Proteomes" id="UP000470470"/>
    </source>
</evidence>
<gene>
    <name evidence="1" type="ORF">G1H19_20480</name>
</gene>
<dbReference type="AlphaFoldDB" id="A0A7K3WKF9"/>
<evidence type="ECO:0000313" key="1">
    <source>
        <dbReference type="EMBL" id="NEL56349.1"/>
    </source>
</evidence>
<proteinExistence type="predicted"/>
<sequence>MPSEFDEEFVRFVEQWSPALLRVAFLLTLDADGAVLSSVALVAGSATTPDDPRVHGVRLVDGDGVVVGATTITPPGQSDDYDHG</sequence>
<protein>
    <submittedName>
        <fullName evidence="1">Uncharacterized protein</fullName>
    </submittedName>
</protein>
<dbReference type="RefSeq" id="WP_152727749.1">
    <property type="nucleotide sequence ID" value="NZ_JAABOZ010000001.1"/>
</dbReference>
<dbReference type="Proteomes" id="UP000470470">
    <property type="component" value="Unassembled WGS sequence"/>
</dbReference>